<organism evidence="9 10">
    <name type="scientific">Staphylococcus microti</name>
    <dbReference type="NCBI Taxonomy" id="569857"/>
    <lineage>
        <taxon>Bacteria</taxon>
        <taxon>Bacillati</taxon>
        <taxon>Bacillota</taxon>
        <taxon>Bacilli</taxon>
        <taxon>Bacillales</taxon>
        <taxon>Staphylococcaceae</taxon>
        <taxon>Staphylococcus</taxon>
    </lineage>
</organism>
<protein>
    <submittedName>
        <fullName evidence="9">Glutamyl aminopeptidase, M42 family</fullName>
        <ecNumber evidence="9">3.4.11.-</ecNumber>
    </submittedName>
</protein>
<dbReference type="CDD" id="cd05656">
    <property type="entry name" value="M42_Frv"/>
    <property type="match status" value="1"/>
</dbReference>
<reference evidence="9 10" key="1">
    <citation type="submission" date="2018-06" db="EMBL/GenBank/DDBJ databases">
        <authorList>
            <consortium name="Pathogen Informatics"/>
            <person name="Doyle S."/>
        </authorList>
    </citation>
    <scope>NUCLEOTIDE SEQUENCE [LARGE SCALE GENOMIC DNA]</scope>
    <source>
        <strain evidence="9 10">NCTC13832</strain>
    </source>
</reference>
<evidence type="ECO:0000256" key="7">
    <source>
        <dbReference type="PIRSR" id="PIRSR001123-1"/>
    </source>
</evidence>
<feature type="binding site" evidence="8">
    <location>
        <position position="181"/>
    </location>
    <ligand>
        <name>Zn(2+)</name>
        <dbReference type="ChEBI" id="CHEBI:29105"/>
        <label>2</label>
    </ligand>
</feature>
<name>A0A380GX09_9STAP</name>
<feature type="binding site" evidence="8">
    <location>
        <position position="66"/>
    </location>
    <ligand>
        <name>Zn(2+)</name>
        <dbReference type="ChEBI" id="CHEBI:29105"/>
        <label>1</label>
    </ligand>
</feature>
<feature type="binding site" evidence="8">
    <location>
        <position position="236"/>
    </location>
    <ligand>
        <name>Zn(2+)</name>
        <dbReference type="ChEBI" id="CHEBI:29105"/>
        <label>1</label>
    </ligand>
</feature>
<comment type="similarity">
    <text evidence="1 6">Belongs to the peptidase M42 family.</text>
</comment>
<dbReference type="InterPro" id="IPR023367">
    <property type="entry name" value="Peptidase_M42_dom2"/>
</dbReference>
<evidence type="ECO:0000256" key="2">
    <source>
        <dbReference type="ARBA" id="ARBA00022438"/>
    </source>
</evidence>
<dbReference type="PANTHER" id="PTHR32481:SF21">
    <property type="entry name" value="AMINOPEPTIDASE YSDC-RELATED"/>
    <property type="match status" value="1"/>
</dbReference>
<keyword evidence="3" id="KW-0645">Protease</keyword>
<dbReference type="PIRSF" id="PIRSF001123">
    <property type="entry name" value="PepA_GA"/>
    <property type="match status" value="1"/>
</dbReference>
<evidence type="ECO:0000256" key="4">
    <source>
        <dbReference type="ARBA" id="ARBA00022723"/>
    </source>
</evidence>
<dbReference type="GO" id="GO:0004177">
    <property type="term" value="F:aminopeptidase activity"/>
    <property type="evidence" value="ECO:0007669"/>
    <property type="project" value="UniProtKB-UniRule"/>
</dbReference>
<keyword evidence="2 9" id="KW-0031">Aminopeptidase</keyword>
<dbReference type="Proteomes" id="UP000254100">
    <property type="component" value="Unassembled WGS sequence"/>
</dbReference>
<evidence type="ECO:0000256" key="3">
    <source>
        <dbReference type="ARBA" id="ARBA00022670"/>
    </source>
</evidence>
<dbReference type="PANTHER" id="PTHR32481">
    <property type="entry name" value="AMINOPEPTIDASE"/>
    <property type="match status" value="1"/>
</dbReference>
<dbReference type="AlphaFoldDB" id="A0A380GX09"/>
<evidence type="ECO:0000313" key="10">
    <source>
        <dbReference type="Proteomes" id="UP000254100"/>
    </source>
</evidence>
<keyword evidence="5 9" id="KW-0378">Hydrolase</keyword>
<dbReference type="GO" id="GO:0006508">
    <property type="term" value="P:proteolysis"/>
    <property type="evidence" value="ECO:0007669"/>
    <property type="project" value="UniProtKB-KW"/>
</dbReference>
<dbReference type="EC" id="3.4.11.-" evidence="9"/>
<feature type="binding site" evidence="8">
    <location>
        <position position="214"/>
    </location>
    <ligand>
        <name>Zn(2+)</name>
        <dbReference type="ChEBI" id="CHEBI:29105"/>
        <label>2</label>
    </ligand>
</feature>
<evidence type="ECO:0000313" key="9">
    <source>
        <dbReference type="EMBL" id="SUM58334.1"/>
    </source>
</evidence>
<dbReference type="Pfam" id="PF05343">
    <property type="entry name" value="Peptidase_M42"/>
    <property type="match status" value="1"/>
</dbReference>
<feature type="binding site" evidence="8">
    <location>
        <position position="323"/>
    </location>
    <ligand>
        <name>Zn(2+)</name>
        <dbReference type="ChEBI" id="CHEBI:29105"/>
        <label>2</label>
    </ligand>
</feature>
<evidence type="ECO:0000256" key="5">
    <source>
        <dbReference type="ARBA" id="ARBA00022801"/>
    </source>
</evidence>
<evidence type="ECO:0000256" key="8">
    <source>
        <dbReference type="PIRSR" id="PIRSR001123-2"/>
    </source>
</evidence>
<dbReference type="InterPro" id="IPR008007">
    <property type="entry name" value="Peptidase_M42"/>
</dbReference>
<gene>
    <name evidence="9" type="primary">ysdC</name>
    <name evidence="9" type="ORF">NCTC13832_02082</name>
</gene>
<accession>A0A380GX09</accession>
<evidence type="ECO:0000256" key="1">
    <source>
        <dbReference type="ARBA" id="ARBA00006272"/>
    </source>
</evidence>
<dbReference type="Gene3D" id="2.40.30.40">
    <property type="entry name" value="Peptidase M42, domain 2"/>
    <property type="match status" value="1"/>
</dbReference>
<dbReference type="GO" id="GO:0046872">
    <property type="term" value="F:metal ion binding"/>
    <property type="evidence" value="ECO:0007669"/>
    <property type="project" value="UniProtKB-UniRule"/>
</dbReference>
<dbReference type="SUPFAM" id="SSF53187">
    <property type="entry name" value="Zn-dependent exopeptidases"/>
    <property type="match status" value="1"/>
</dbReference>
<sequence>MMTETKKLLKHLTDLDGIAGHEYDVKKAMTALLEPNSDEMIYDNLGGVFGKKISQKGQRTLMIAGHLDEIGFIVTKIDDNGFIKFTPIGGWWNQVMLSQKVTVTTDEGKKIRGIIGSKPPHVLGDEERNKPVDIKSMFIDVGARDKAEVEAAGIEIGNMITPYSEFETLLNEDYMTAKAFDNRFGCALAVDVLAALKDEDLAVNLVAGANVQEEVGLRGAKVATHKIKPDLAIAVDVGVAYDTPGMTSDGDVKLGKGPLILNMDASNIGHVGLIRHIKKVAKEHDITLQWDSLPGGGTDAGNIHTTLDGVPSIALSVPLRYMHSNVSVMSQSDYEQAVKLVAEVVKALTDDVVDEIIW</sequence>
<dbReference type="Gene3D" id="3.40.630.10">
    <property type="entry name" value="Zn peptidases"/>
    <property type="match status" value="1"/>
</dbReference>
<comment type="cofactor">
    <cofactor evidence="8">
        <name>a divalent metal cation</name>
        <dbReference type="ChEBI" id="CHEBI:60240"/>
    </cofactor>
    <text evidence="8">Binds 2 divalent metal cations per subunit.</text>
</comment>
<dbReference type="SUPFAM" id="SSF101821">
    <property type="entry name" value="Aminopeptidase/glucanase lid domain"/>
    <property type="match status" value="1"/>
</dbReference>
<feature type="binding site" evidence="8">
    <location>
        <position position="181"/>
    </location>
    <ligand>
        <name>Zn(2+)</name>
        <dbReference type="ChEBI" id="CHEBI:29105"/>
        <label>1</label>
    </ligand>
</feature>
<proteinExistence type="inferred from homology"/>
<keyword evidence="4 8" id="KW-0479">Metal-binding</keyword>
<feature type="active site" description="Proton acceptor" evidence="7">
    <location>
        <position position="213"/>
    </location>
</feature>
<dbReference type="InterPro" id="IPR051464">
    <property type="entry name" value="Peptidase_M42_aminopept"/>
</dbReference>
<evidence type="ECO:0000256" key="6">
    <source>
        <dbReference type="PIRNR" id="PIRNR001123"/>
    </source>
</evidence>
<dbReference type="EMBL" id="UHDT01000001">
    <property type="protein sequence ID" value="SUM58334.1"/>
    <property type="molecule type" value="Genomic_DNA"/>
</dbReference>